<name>A0A0F9EWD5_9ZZZZ</name>
<proteinExistence type="predicted"/>
<gene>
    <name evidence="2" type="ORF">LCGC14_2025080</name>
</gene>
<keyword evidence="1" id="KW-0812">Transmembrane</keyword>
<accession>A0A0F9EWD5</accession>
<evidence type="ECO:0000313" key="2">
    <source>
        <dbReference type="EMBL" id="KKL78413.1"/>
    </source>
</evidence>
<keyword evidence="1" id="KW-1133">Transmembrane helix</keyword>
<protein>
    <submittedName>
        <fullName evidence="2">Uncharacterized protein</fullName>
    </submittedName>
</protein>
<organism evidence="2">
    <name type="scientific">marine sediment metagenome</name>
    <dbReference type="NCBI Taxonomy" id="412755"/>
    <lineage>
        <taxon>unclassified sequences</taxon>
        <taxon>metagenomes</taxon>
        <taxon>ecological metagenomes</taxon>
    </lineage>
</organism>
<sequence>MSLMIFLIIWIIGMPISYIGCHRLLSWIYKNNNNEPFGSRDRKICFIMTLTASWFALCSLVLVAIIYNWESIKIFRPKFFKIWKKIEKQLKKLEKEDR</sequence>
<keyword evidence="1" id="KW-0472">Membrane</keyword>
<dbReference type="EMBL" id="LAZR01023466">
    <property type="protein sequence ID" value="KKL78413.1"/>
    <property type="molecule type" value="Genomic_DNA"/>
</dbReference>
<feature type="transmembrane region" description="Helical" evidence="1">
    <location>
        <begin position="6"/>
        <end position="25"/>
    </location>
</feature>
<reference evidence="2" key="1">
    <citation type="journal article" date="2015" name="Nature">
        <title>Complex archaea that bridge the gap between prokaryotes and eukaryotes.</title>
        <authorList>
            <person name="Spang A."/>
            <person name="Saw J.H."/>
            <person name="Jorgensen S.L."/>
            <person name="Zaremba-Niedzwiedzka K."/>
            <person name="Martijn J."/>
            <person name="Lind A.E."/>
            <person name="van Eijk R."/>
            <person name="Schleper C."/>
            <person name="Guy L."/>
            <person name="Ettema T.J."/>
        </authorList>
    </citation>
    <scope>NUCLEOTIDE SEQUENCE</scope>
</reference>
<dbReference type="AlphaFoldDB" id="A0A0F9EWD5"/>
<feature type="transmembrane region" description="Helical" evidence="1">
    <location>
        <begin position="46"/>
        <end position="69"/>
    </location>
</feature>
<comment type="caution">
    <text evidence="2">The sequence shown here is derived from an EMBL/GenBank/DDBJ whole genome shotgun (WGS) entry which is preliminary data.</text>
</comment>
<evidence type="ECO:0000256" key="1">
    <source>
        <dbReference type="SAM" id="Phobius"/>
    </source>
</evidence>